<sequence length="400" mass="43817">MLAFDGILLRDNGGTLTIYGISEDDEAIYQCIAENSAGSTQASARLTVLWADGLPGVPTHVQAEALSPTNIQVSWREPEQNTEDIIGYVLHIRRTSDTAEMEYEEAVSKVTLQQIIRDLEPSTSYTFYVKAYTSHGASKPSDSVTESTHGEVPTPPSLYTKVVNSSVIQAMWEPSSKMGQHQGFRLYYRRAHTPLFTGPITFPRNVTHYNITQLDPALVYEIRLLAYNQHGDGNATIRFVSLRETVEKSVLDAPCDCVKDEHSKTSTTGIIIGIHIGVTCIIFCVLFLVFSYRGRLMMCKTVQATPQAGHSTGLESSSSSQGASGLNGAARREMEVNGSLAGKKVADSNELETLFTQPTSHDTCMTDCYALNDTQLSTIPLDEFAVERETQFQEPPAAGA</sequence>
<feature type="region of interest" description="Disordered" evidence="4">
    <location>
        <begin position="309"/>
        <end position="329"/>
    </location>
</feature>
<dbReference type="EMBL" id="VOFY01000001">
    <property type="protein sequence ID" value="KAA8595719.1"/>
    <property type="molecule type" value="Genomic_DNA"/>
</dbReference>
<feature type="domain" description="Ig-like" evidence="6">
    <location>
        <begin position="1"/>
        <end position="47"/>
    </location>
</feature>
<dbReference type="InterPro" id="IPR013783">
    <property type="entry name" value="Ig-like_fold"/>
</dbReference>
<feature type="transmembrane region" description="Helical" evidence="5">
    <location>
        <begin position="269"/>
        <end position="290"/>
    </location>
</feature>
<evidence type="ECO:0000259" key="7">
    <source>
        <dbReference type="PROSITE" id="PS50853"/>
    </source>
</evidence>
<dbReference type="SUPFAM" id="SSF48726">
    <property type="entry name" value="Immunoglobulin"/>
    <property type="match status" value="1"/>
</dbReference>
<dbReference type="AlphaFoldDB" id="A0A5J5DQW0"/>
<dbReference type="Pfam" id="PF00041">
    <property type="entry name" value="fn3"/>
    <property type="match status" value="2"/>
</dbReference>
<keyword evidence="5" id="KW-1133">Transmembrane helix</keyword>
<dbReference type="SMART" id="SM00060">
    <property type="entry name" value="FN3"/>
    <property type="match status" value="2"/>
</dbReference>
<reference evidence="8 9" key="1">
    <citation type="submission" date="2019-08" db="EMBL/GenBank/DDBJ databases">
        <title>A chromosome-level genome assembly, high-density linkage maps, and genome scans reveal the genomic architecture of hybrid incompatibilities underlying speciation via character displacement in darters (Percidae: Etheostominae).</title>
        <authorList>
            <person name="Moran R.L."/>
            <person name="Catchen J.M."/>
            <person name="Fuller R.C."/>
        </authorList>
    </citation>
    <scope>NUCLEOTIDE SEQUENCE [LARGE SCALE GENOMIC DNA]</scope>
    <source>
        <strain evidence="8">EspeVRDwgs_2016</strain>
        <tissue evidence="8">Muscle</tissue>
    </source>
</reference>
<dbReference type="InterPro" id="IPR036179">
    <property type="entry name" value="Ig-like_dom_sf"/>
</dbReference>
<dbReference type="CDD" id="cd00063">
    <property type="entry name" value="FN3"/>
    <property type="match status" value="2"/>
</dbReference>
<keyword evidence="1" id="KW-0677">Repeat</keyword>
<feature type="domain" description="Fibronectin type-III" evidence="7">
    <location>
        <begin position="152"/>
        <end position="248"/>
    </location>
</feature>
<dbReference type="PROSITE" id="PS50835">
    <property type="entry name" value="IG_LIKE"/>
    <property type="match status" value="1"/>
</dbReference>
<dbReference type="Pfam" id="PF07679">
    <property type="entry name" value="I-set"/>
    <property type="match status" value="1"/>
</dbReference>
<keyword evidence="5" id="KW-0472">Membrane</keyword>
<feature type="domain" description="Fibronectin type-III" evidence="7">
    <location>
        <begin position="57"/>
        <end position="151"/>
    </location>
</feature>
<dbReference type="SUPFAM" id="SSF49265">
    <property type="entry name" value="Fibronectin type III"/>
    <property type="match status" value="1"/>
</dbReference>
<feature type="region of interest" description="Disordered" evidence="4">
    <location>
        <begin position="136"/>
        <end position="156"/>
    </location>
</feature>
<evidence type="ECO:0000256" key="1">
    <source>
        <dbReference type="ARBA" id="ARBA00022737"/>
    </source>
</evidence>
<dbReference type="Gene3D" id="2.60.40.10">
    <property type="entry name" value="Immunoglobulins"/>
    <property type="match status" value="3"/>
</dbReference>
<keyword evidence="9" id="KW-1185">Reference proteome</keyword>
<evidence type="ECO:0000256" key="5">
    <source>
        <dbReference type="SAM" id="Phobius"/>
    </source>
</evidence>
<dbReference type="InterPro" id="IPR007110">
    <property type="entry name" value="Ig-like_dom"/>
</dbReference>
<evidence type="ECO:0000313" key="8">
    <source>
        <dbReference type="EMBL" id="KAA8595719.1"/>
    </source>
</evidence>
<dbReference type="Proteomes" id="UP000327493">
    <property type="component" value="Chromosome 1"/>
</dbReference>
<organism evidence="8 9">
    <name type="scientific">Etheostoma spectabile</name>
    <name type="common">orangethroat darter</name>
    <dbReference type="NCBI Taxonomy" id="54343"/>
    <lineage>
        <taxon>Eukaryota</taxon>
        <taxon>Metazoa</taxon>
        <taxon>Chordata</taxon>
        <taxon>Craniata</taxon>
        <taxon>Vertebrata</taxon>
        <taxon>Euteleostomi</taxon>
        <taxon>Actinopterygii</taxon>
        <taxon>Neopterygii</taxon>
        <taxon>Teleostei</taxon>
        <taxon>Neoteleostei</taxon>
        <taxon>Acanthomorphata</taxon>
        <taxon>Eupercaria</taxon>
        <taxon>Perciformes</taxon>
        <taxon>Percoidei</taxon>
        <taxon>Percidae</taxon>
        <taxon>Etheostomatinae</taxon>
        <taxon>Etheostoma</taxon>
    </lineage>
</organism>
<feature type="non-terminal residue" evidence="8">
    <location>
        <position position="400"/>
    </location>
</feature>
<dbReference type="PANTHER" id="PTHR44170">
    <property type="entry name" value="PROTEIN SIDEKICK"/>
    <property type="match status" value="1"/>
</dbReference>
<gene>
    <name evidence="8" type="ORF">FQN60_011010</name>
</gene>
<evidence type="ECO:0000256" key="3">
    <source>
        <dbReference type="ARBA" id="ARBA00023319"/>
    </source>
</evidence>
<evidence type="ECO:0000313" key="9">
    <source>
        <dbReference type="Proteomes" id="UP000327493"/>
    </source>
</evidence>
<dbReference type="PROSITE" id="PS50853">
    <property type="entry name" value="FN3"/>
    <property type="match status" value="2"/>
</dbReference>
<accession>A0A5J5DQW0</accession>
<dbReference type="InterPro" id="IPR003961">
    <property type="entry name" value="FN3_dom"/>
</dbReference>
<dbReference type="GO" id="GO:0098609">
    <property type="term" value="P:cell-cell adhesion"/>
    <property type="evidence" value="ECO:0007669"/>
    <property type="project" value="TreeGrafter"/>
</dbReference>
<protein>
    <recommendedName>
        <fullName evidence="10">Fibronectin type-III domain-containing protein</fullName>
    </recommendedName>
</protein>
<evidence type="ECO:0008006" key="10">
    <source>
        <dbReference type="Google" id="ProtNLM"/>
    </source>
</evidence>
<evidence type="ECO:0000256" key="4">
    <source>
        <dbReference type="SAM" id="MobiDB-lite"/>
    </source>
</evidence>
<keyword evidence="5" id="KW-0812">Transmembrane</keyword>
<proteinExistence type="predicted"/>
<name>A0A5J5DQW0_9PERO</name>
<evidence type="ECO:0000259" key="6">
    <source>
        <dbReference type="PROSITE" id="PS50835"/>
    </source>
</evidence>
<keyword evidence="2" id="KW-1015">Disulfide bond</keyword>
<keyword evidence="3" id="KW-0393">Immunoglobulin domain</keyword>
<dbReference type="InterPro" id="IPR013098">
    <property type="entry name" value="Ig_I-set"/>
</dbReference>
<dbReference type="GO" id="GO:0016020">
    <property type="term" value="C:membrane"/>
    <property type="evidence" value="ECO:0007669"/>
    <property type="project" value="UniProtKB-SubCell"/>
</dbReference>
<evidence type="ECO:0000256" key="2">
    <source>
        <dbReference type="ARBA" id="ARBA00023157"/>
    </source>
</evidence>
<dbReference type="PANTHER" id="PTHR44170:SF6">
    <property type="entry name" value="CONTACTIN"/>
    <property type="match status" value="1"/>
</dbReference>
<comment type="caution">
    <text evidence="8">The sequence shown here is derived from an EMBL/GenBank/DDBJ whole genome shotgun (WGS) entry which is preliminary data.</text>
</comment>
<dbReference type="InterPro" id="IPR036116">
    <property type="entry name" value="FN3_sf"/>
</dbReference>